<keyword evidence="6" id="KW-0464">Manganese</keyword>
<evidence type="ECO:0000259" key="8">
    <source>
        <dbReference type="PROSITE" id="PS51462"/>
    </source>
</evidence>
<dbReference type="PROSITE" id="PS51462">
    <property type="entry name" value="NUDIX"/>
    <property type="match status" value="1"/>
</dbReference>
<keyword evidence="4" id="KW-0378">Hydrolase</keyword>
<protein>
    <recommendedName>
        <fullName evidence="8">Nudix hydrolase domain-containing protein</fullName>
    </recommendedName>
</protein>
<dbReference type="OrthoDB" id="9802805at2"/>
<comment type="cofactor">
    <cofactor evidence="1">
        <name>Mn(2+)</name>
        <dbReference type="ChEBI" id="CHEBI:29035"/>
    </cofactor>
</comment>
<dbReference type="SUPFAM" id="SSF55811">
    <property type="entry name" value="Nudix"/>
    <property type="match status" value="1"/>
</dbReference>
<keyword evidence="10" id="KW-1185">Reference proteome</keyword>
<dbReference type="Proteomes" id="UP000035088">
    <property type="component" value="Unassembled WGS sequence"/>
</dbReference>
<comment type="cofactor">
    <cofactor evidence="2">
        <name>Mg(2+)</name>
        <dbReference type="ChEBI" id="CHEBI:18420"/>
    </cofactor>
</comment>
<evidence type="ECO:0000256" key="2">
    <source>
        <dbReference type="ARBA" id="ARBA00001946"/>
    </source>
</evidence>
<reference evidence="9 10" key="1">
    <citation type="submission" date="2011-11" db="EMBL/GenBank/DDBJ databases">
        <title>Whole genome shotgun sequence of Gordonia araii NBRC 100433.</title>
        <authorList>
            <person name="Yoshida Y."/>
            <person name="Hosoyama A."/>
            <person name="Tsuchikane K."/>
            <person name="Katsumata H."/>
            <person name="Yamazaki S."/>
            <person name="Fujita N."/>
        </authorList>
    </citation>
    <scope>NUCLEOTIDE SEQUENCE [LARGE SCALE GENOMIC DNA]</scope>
    <source>
        <strain evidence="9 10">NBRC 100433</strain>
    </source>
</reference>
<dbReference type="InterPro" id="IPR015797">
    <property type="entry name" value="NUDIX_hydrolase-like_dom_sf"/>
</dbReference>
<evidence type="ECO:0000256" key="7">
    <source>
        <dbReference type="SAM" id="MobiDB-lite"/>
    </source>
</evidence>
<dbReference type="EMBL" id="BAEE01000055">
    <property type="protein sequence ID" value="GAB10252.1"/>
    <property type="molecule type" value="Genomic_DNA"/>
</dbReference>
<keyword evidence="3" id="KW-0479">Metal-binding</keyword>
<dbReference type="InterPro" id="IPR000086">
    <property type="entry name" value="NUDIX_hydrolase_dom"/>
</dbReference>
<dbReference type="PANTHER" id="PTHR12992">
    <property type="entry name" value="NUDIX HYDROLASE"/>
    <property type="match status" value="1"/>
</dbReference>
<gene>
    <name evidence="9" type="ORF">GOARA_055_00120</name>
</gene>
<sequence length="279" mass="30064">MSGRPLPTGHPTGPLVDIASIPPWLHALTEDVDRLTTIVNNRGGDRARLARMVATARNRRAAAVLILFAGSFDADPTAPGGLPDDADVLLLERATTLRQHSGQVAFPGGAHDDGEPYPVHTALREAQEETGLDPDGVRVLANLPSFSTLPSPFEVVPVLGYWERPSEVRVVDEGETARVARIRMRELLDPANRFQVRRNFMGGRVYQGPAFMVDGLLVWGFTGGLLAAISAASGWDVAWDTDDVRPLDDAIAAAKSGQDHGLPLDLPFSPDPDDFGERP</sequence>
<feature type="region of interest" description="Disordered" evidence="7">
    <location>
        <begin position="255"/>
        <end position="279"/>
    </location>
</feature>
<evidence type="ECO:0000256" key="4">
    <source>
        <dbReference type="ARBA" id="ARBA00022801"/>
    </source>
</evidence>
<dbReference type="RefSeq" id="WP_007322327.1">
    <property type="nucleotide sequence ID" value="NZ_BAEE01000055.1"/>
</dbReference>
<evidence type="ECO:0000256" key="1">
    <source>
        <dbReference type="ARBA" id="ARBA00001936"/>
    </source>
</evidence>
<evidence type="ECO:0000313" key="9">
    <source>
        <dbReference type="EMBL" id="GAB10252.1"/>
    </source>
</evidence>
<dbReference type="CDD" id="cd03426">
    <property type="entry name" value="NUDIX_CoAse_Nudt7"/>
    <property type="match status" value="1"/>
</dbReference>
<evidence type="ECO:0000313" key="10">
    <source>
        <dbReference type="Proteomes" id="UP000035088"/>
    </source>
</evidence>
<name>G7H327_9ACTN</name>
<dbReference type="InterPro" id="IPR045121">
    <property type="entry name" value="CoAse"/>
</dbReference>
<dbReference type="GO" id="GO:0046872">
    <property type="term" value="F:metal ion binding"/>
    <property type="evidence" value="ECO:0007669"/>
    <property type="project" value="UniProtKB-KW"/>
</dbReference>
<dbReference type="Pfam" id="PF00293">
    <property type="entry name" value="NUDIX"/>
    <property type="match status" value="1"/>
</dbReference>
<organism evidence="9 10">
    <name type="scientific">Gordonia araii NBRC 100433</name>
    <dbReference type="NCBI Taxonomy" id="1073574"/>
    <lineage>
        <taxon>Bacteria</taxon>
        <taxon>Bacillati</taxon>
        <taxon>Actinomycetota</taxon>
        <taxon>Actinomycetes</taxon>
        <taxon>Mycobacteriales</taxon>
        <taxon>Gordoniaceae</taxon>
        <taxon>Gordonia</taxon>
    </lineage>
</organism>
<accession>G7H327</accession>
<evidence type="ECO:0000256" key="3">
    <source>
        <dbReference type="ARBA" id="ARBA00022723"/>
    </source>
</evidence>
<keyword evidence="5" id="KW-0460">Magnesium</keyword>
<dbReference type="AlphaFoldDB" id="G7H327"/>
<comment type="caution">
    <text evidence="9">The sequence shown here is derived from an EMBL/GenBank/DDBJ whole genome shotgun (WGS) entry which is preliminary data.</text>
</comment>
<proteinExistence type="predicted"/>
<evidence type="ECO:0000256" key="6">
    <source>
        <dbReference type="ARBA" id="ARBA00023211"/>
    </source>
</evidence>
<feature type="domain" description="Nudix hydrolase" evidence="8">
    <location>
        <begin position="58"/>
        <end position="207"/>
    </location>
</feature>
<dbReference type="Gene3D" id="3.90.79.10">
    <property type="entry name" value="Nucleoside Triphosphate Pyrophosphohydrolase"/>
    <property type="match status" value="1"/>
</dbReference>
<dbReference type="PANTHER" id="PTHR12992:SF11">
    <property type="entry name" value="MITOCHONDRIAL COENZYME A DIPHOSPHATASE NUDT8"/>
    <property type="match status" value="1"/>
</dbReference>
<dbReference type="STRING" id="1073574.GOARA_055_00120"/>
<dbReference type="GO" id="GO:0010945">
    <property type="term" value="F:coenzyme A diphosphatase activity"/>
    <property type="evidence" value="ECO:0007669"/>
    <property type="project" value="InterPro"/>
</dbReference>
<evidence type="ECO:0000256" key="5">
    <source>
        <dbReference type="ARBA" id="ARBA00022842"/>
    </source>
</evidence>